<keyword evidence="1" id="KW-0540">Nuclease</keyword>
<gene>
    <name evidence="3" type="ORF">PNH38_08980</name>
</gene>
<evidence type="ECO:0000313" key="3">
    <source>
        <dbReference type="EMBL" id="MDE8564020.1"/>
    </source>
</evidence>
<keyword evidence="3" id="KW-0255">Endonuclease</keyword>
<evidence type="ECO:0000313" key="4">
    <source>
        <dbReference type="Proteomes" id="UP001213979"/>
    </source>
</evidence>
<dbReference type="PANTHER" id="PTHR33607:SF2">
    <property type="entry name" value="ENDONUCLEASE-1"/>
    <property type="match status" value="1"/>
</dbReference>
<dbReference type="EMBL" id="JAQOTG010000007">
    <property type="protein sequence ID" value="MDE8564020.1"/>
    <property type="molecule type" value="Genomic_DNA"/>
</dbReference>
<sequence length="319" mass="38046">MENEMNLLKSVQELEQWNCEDCDTQLMVLKENQQQIQADARIYYDETKDGQAIKRYYRKIEHQADKLSLFVQYHELITKTHKRRLPYFFSKDEYLYTWVDLHPDGSVQSIYSGEKKAPETMIVRDYEIVKKRYEEFRLLLKKIRKSELNVEQKIKGIEQQFKFNTEHVVPQSWFGAREPMKGDLHHLFVCQPECNTVRSNFPYADFPFYEPESPDELIQNHCGVAENGFFEPEYGKGTVARAMLYFLLRYPTQIAKGVRRKIDVPLLIRWHKQFPATLYERHRNQAIFLIQGNRNPFIDVPELAEHMVFPIKLIKNKAI</sequence>
<evidence type="ECO:0000256" key="1">
    <source>
        <dbReference type="ARBA" id="ARBA00022722"/>
    </source>
</evidence>
<dbReference type="Pfam" id="PF04231">
    <property type="entry name" value="Endonuclease_1"/>
    <property type="match status" value="1"/>
</dbReference>
<evidence type="ECO:0000256" key="2">
    <source>
        <dbReference type="ARBA" id="ARBA00022801"/>
    </source>
</evidence>
<proteinExistence type="predicted"/>
<dbReference type="GO" id="GO:0004519">
    <property type="term" value="F:endonuclease activity"/>
    <property type="evidence" value="ECO:0007669"/>
    <property type="project" value="UniProtKB-KW"/>
</dbReference>
<organism evidence="3 4">
    <name type="scientific">Anoxybacteroides rupiense</name>
    <dbReference type="NCBI Taxonomy" id="311460"/>
    <lineage>
        <taxon>Bacteria</taxon>
        <taxon>Bacillati</taxon>
        <taxon>Bacillota</taxon>
        <taxon>Bacilli</taxon>
        <taxon>Bacillales</taxon>
        <taxon>Anoxybacillaceae</taxon>
        <taxon>Anoxybacteroides</taxon>
    </lineage>
</organism>
<dbReference type="InterPro" id="IPR044925">
    <property type="entry name" value="His-Me_finger_sf"/>
</dbReference>
<dbReference type="SUPFAM" id="SSF54060">
    <property type="entry name" value="His-Me finger endonucleases"/>
    <property type="match status" value="1"/>
</dbReference>
<dbReference type="PANTHER" id="PTHR33607">
    <property type="entry name" value="ENDONUCLEASE-1"/>
    <property type="match status" value="1"/>
</dbReference>
<keyword evidence="4" id="KW-1185">Reference proteome</keyword>
<dbReference type="InterPro" id="IPR007346">
    <property type="entry name" value="Endonuclease-I"/>
</dbReference>
<comment type="caution">
    <text evidence="3">The sequence shown here is derived from an EMBL/GenBank/DDBJ whole genome shotgun (WGS) entry which is preliminary data.</text>
</comment>
<name>A0ABT5W3Z6_9BACL</name>
<dbReference type="RefSeq" id="WP_082063882.1">
    <property type="nucleotide sequence ID" value="NZ_JAGUQN010000019.1"/>
</dbReference>
<keyword evidence="2" id="KW-0378">Hydrolase</keyword>
<protein>
    <submittedName>
        <fullName evidence="3">Endonuclease</fullName>
    </submittedName>
</protein>
<reference evidence="3 4" key="1">
    <citation type="submission" date="2023-01" db="EMBL/GenBank/DDBJ databases">
        <title>Genome-based reclassification of Anoxybacillus geothermalis as a later heterotypic synonym of Anoxybacillus rupiensis.</title>
        <authorList>
            <person name="Inan Bektas K."/>
            <person name="Canakci S."/>
            <person name="Belduz A.A."/>
            <person name="Guler H.H."/>
        </authorList>
    </citation>
    <scope>NUCLEOTIDE SEQUENCE [LARGE SCALE GENOMIC DNA]</scope>
    <source>
        <strain evidence="3 4">DSM 17127</strain>
    </source>
</reference>
<accession>A0ABT5W3Z6</accession>
<dbReference type="Proteomes" id="UP001213979">
    <property type="component" value="Unassembled WGS sequence"/>
</dbReference>